<evidence type="ECO:0008006" key="13">
    <source>
        <dbReference type="Google" id="ProtNLM"/>
    </source>
</evidence>
<keyword evidence="6 8" id="KW-0408">Iron</keyword>
<dbReference type="Pfam" id="PF00067">
    <property type="entry name" value="p450"/>
    <property type="match status" value="1"/>
</dbReference>
<sequence>MLTTIESIPQPGTTVLAAILSAIIIYIATRIVYNVFLHPLSRFPGPVTHAISRLPYCYHAVKGTLPFHMLDLHNRYGDIARIAPDELAFSHPDAWKDIMGHKNGEEELGKADWFYRPFPEARHIVNEDRDQHKGLRRAMAHGFSEKAMRDQEPLIRRYTDLLLERLREQSQNGQPVAISDWYNFTTFDIIGDLAFGEAFGCLENAKYDSWIKSIFESGQLGVILQSISFYPLLKTLLLLFVPKSLQEAQKKHKDLTTAKMIRRLAIAEDRPDLINNLLMKKEELGLTMDHLIANAEILIIGGSETTASLLSGVTYFLLENHEAYQQLRDEVRSTFRSQDDINLISVNKLSYMLACLDEGLRMYPPIANGLPRVCPRGGSTVLGHFIPANTYVSMHQWALYHREKHFKDPESYHPERFMGSPQFENDRRDVLQPFHVGPRNCLGRNLAYSEMRLILALIMFNFDMVISEDCHDWIEQRNFLMWQKGPLNVYLKPVTTGSP</sequence>
<dbReference type="AlphaFoldDB" id="A0A1L9UDJ7"/>
<keyword evidence="4 8" id="KW-0479">Metal-binding</keyword>
<dbReference type="OMA" id="QPFHTGP"/>
<dbReference type="GO" id="GO:0004497">
    <property type="term" value="F:monooxygenase activity"/>
    <property type="evidence" value="ECO:0007669"/>
    <property type="project" value="UniProtKB-KW"/>
</dbReference>
<feature type="transmembrane region" description="Helical" evidence="10">
    <location>
        <begin position="12"/>
        <end position="33"/>
    </location>
</feature>
<evidence type="ECO:0000256" key="10">
    <source>
        <dbReference type="SAM" id="Phobius"/>
    </source>
</evidence>
<keyword evidence="7 9" id="KW-0503">Monooxygenase</keyword>
<evidence type="ECO:0000256" key="7">
    <source>
        <dbReference type="ARBA" id="ARBA00023033"/>
    </source>
</evidence>
<accession>A0A1L9UDJ7</accession>
<evidence type="ECO:0000256" key="8">
    <source>
        <dbReference type="PIRSR" id="PIRSR602401-1"/>
    </source>
</evidence>
<dbReference type="GO" id="GO:0005506">
    <property type="term" value="F:iron ion binding"/>
    <property type="evidence" value="ECO:0007669"/>
    <property type="project" value="InterPro"/>
</dbReference>
<dbReference type="Proteomes" id="UP000184499">
    <property type="component" value="Unassembled WGS sequence"/>
</dbReference>
<dbReference type="GeneID" id="93575519"/>
<evidence type="ECO:0000256" key="2">
    <source>
        <dbReference type="ARBA" id="ARBA00010617"/>
    </source>
</evidence>
<dbReference type="PANTHER" id="PTHR24305">
    <property type="entry name" value="CYTOCHROME P450"/>
    <property type="match status" value="1"/>
</dbReference>
<keyword evidence="3 8" id="KW-0349">Heme</keyword>
<keyword evidence="5 9" id="KW-0560">Oxidoreductase</keyword>
<dbReference type="FunFam" id="1.10.630.10:FF:000047">
    <property type="entry name" value="Cytochrome P450 monooxygenase"/>
    <property type="match status" value="1"/>
</dbReference>
<dbReference type="STRING" id="767769.A0A1L9UDJ7"/>
<dbReference type="PRINTS" id="PR00385">
    <property type="entry name" value="P450"/>
</dbReference>
<dbReference type="GO" id="GO:0045122">
    <property type="term" value="P:aflatoxin biosynthetic process"/>
    <property type="evidence" value="ECO:0007669"/>
    <property type="project" value="UniProtKB-ARBA"/>
</dbReference>
<dbReference type="InterPro" id="IPR050121">
    <property type="entry name" value="Cytochrome_P450_monoxygenase"/>
</dbReference>
<name>A0A1L9UDJ7_ASPBC</name>
<dbReference type="EMBL" id="KV878688">
    <property type="protein sequence ID" value="OJJ69725.1"/>
    <property type="molecule type" value="Genomic_DNA"/>
</dbReference>
<dbReference type="GO" id="GO:0016705">
    <property type="term" value="F:oxidoreductase activity, acting on paired donors, with incorporation or reduction of molecular oxygen"/>
    <property type="evidence" value="ECO:0007669"/>
    <property type="project" value="InterPro"/>
</dbReference>
<dbReference type="GO" id="GO:0020037">
    <property type="term" value="F:heme binding"/>
    <property type="evidence" value="ECO:0007669"/>
    <property type="project" value="InterPro"/>
</dbReference>
<dbReference type="InterPro" id="IPR017972">
    <property type="entry name" value="Cyt_P450_CS"/>
</dbReference>
<evidence type="ECO:0000256" key="9">
    <source>
        <dbReference type="RuleBase" id="RU000461"/>
    </source>
</evidence>
<evidence type="ECO:0000256" key="3">
    <source>
        <dbReference type="ARBA" id="ARBA00022617"/>
    </source>
</evidence>
<dbReference type="OrthoDB" id="1470350at2759"/>
<evidence type="ECO:0000313" key="11">
    <source>
        <dbReference type="EMBL" id="OJJ69725.1"/>
    </source>
</evidence>
<dbReference type="PROSITE" id="PS00086">
    <property type="entry name" value="CYTOCHROME_P450"/>
    <property type="match status" value="1"/>
</dbReference>
<evidence type="ECO:0000256" key="4">
    <source>
        <dbReference type="ARBA" id="ARBA00022723"/>
    </source>
</evidence>
<dbReference type="PANTHER" id="PTHR24305:SF230">
    <property type="entry name" value="P450, PUTATIVE (EUROFUNG)-RELATED"/>
    <property type="match status" value="1"/>
</dbReference>
<evidence type="ECO:0000256" key="5">
    <source>
        <dbReference type="ARBA" id="ARBA00023002"/>
    </source>
</evidence>
<evidence type="ECO:0000313" key="12">
    <source>
        <dbReference type="Proteomes" id="UP000184499"/>
    </source>
</evidence>
<keyword evidence="12" id="KW-1185">Reference proteome</keyword>
<dbReference type="InterPro" id="IPR002401">
    <property type="entry name" value="Cyt_P450_E_grp-I"/>
</dbReference>
<comment type="cofactor">
    <cofactor evidence="1 8">
        <name>heme</name>
        <dbReference type="ChEBI" id="CHEBI:30413"/>
    </cofactor>
</comment>
<keyword evidence="10" id="KW-0472">Membrane</keyword>
<keyword evidence="10" id="KW-0812">Transmembrane</keyword>
<proteinExistence type="inferred from homology"/>
<comment type="similarity">
    <text evidence="2 9">Belongs to the cytochrome P450 family.</text>
</comment>
<reference evidence="12" key="1">
    <citation type="journal article" date="2017" name="Genome Biol.">
        <title>Comparative genomics reveals high biological diversity and specific adaptations in the industrially and medically important fungal genus Aspergillus.</title>
        <authorList>
            <person name="de Vries R.P."/>
            <person name="Riley R."/>
            <person name="Wiebenga A."/>
            <person name="Aguilar-Osorio G."/>
            <person name="Amillis S."/>
            <person name="Uchima C.A."/>
            <person name="Anderluh G."/>
            <person name="Asadollahi M."/>
            <person name="Askin M."/>
            <person name="Barry K."/>
            <person name="Battaglia E."/>
            <person name="Bayram O."/>
            <person name="Benocci T."/>
            <person name="Braus-Stromeyer S.A."/>
            <person name="Caldana C."/>
            <person name="Canovas D."/>
            <person name="Cerqueira G.C."/>
            <person name="Chen F."/>
            <person name="Chen W."/>
            <person name="Choi C."/>
            <person name="Clum A."/>
            <person name="Dos Santos R.A."/>
            <person name="Damasio A.R."/>
            <person name="Diallinas G."/>
            <person name="Emri T."/>
            <person name="Fekete E."/>
            <person name="Flipphi M."/>
            <person name="Freyberg S."/>
            <person name="Gallo A."/>
            <person name="Gournas C."/>
            <person name="Habgood R."/>
            <person name="Hainaut M."/>
            <person name="Harispe M.L."/>
            <person name="Henrissat B."/>
            <person name="Hilden K.S."/>
            <person name="Hope R."/>
            <person name="Hossain A."/>
            <person name="Karabika E."/>
            <person name="Karaffa L."/>
            <person name="Karanyi Z."/>
            <person name="Krasevec N."/>
            <person name="Kuo A."/>
            <person name="Kusch H."/>
            <person name="LaButti K."/>
            <person name="Lagendijk E.L."/>
            <person name="Lapidus A."/>
            <person name="Levasseur A."/>
            <person name="Lindquist E."/>
            <person name="Lipzen A."/>
            <person name="Logrieco A.F."/>
            <person name="MacCabe A."/>
            <person name="Maekelae M.R."/>
            <person name="Malavazi I."/>
            <person name="Melin P."/>
            <person name="Meyer V."/>
            <person name="Mielnichuk N."/>
            <person name="Miskei M."/>
            <person name="Molnar A.P."/>
            <person name="Mule G."/>
            <person name="Ngan C.Y."/>
            <person name="Orejas M."/>
            <person name="Orosz E."/>
            <person name="Ouedraogo J.P."/>
            <person name="Overkamp K.M."/>
            <person name="Park H.-S."/>
            <person name="Perrone G."/>
            <person name="Piumi F."/>
            <person name="Punt P.J."/>
            <person name="Ram A.F."/>
            <person name="Ramon A."/>
            <person name="Rauscher S."/>
            <person name="Record E."/>
            <person name="Riano-Pachon D.M."/>
            <person name="Robert V."/>
            <person name="Roehrig J."/>
            <person name="Ruller R."/>
            <person name="Salamov A."/>
            <person name="Salih N.S."/>
            <person name="Samson R.A."/>
            <person name="Sandor E."/>
            <person name="Sanguinetti M."/>
            <person name="Schuetze T."/>
            <person name="Sepcic K."/>
            <person name="Shelest E."/>
            <person name="Sherlock G."/>
            <person name="Sophianopoulou V."/>
            <person name="Squina F.M."/>
            <person name="Sun H."/>
            <person name="Susca A."/>
            <person name="Todd R.B."/>
            <person name="Tsang A."/>
            <person name="Unkles S.E."/>
            <person name="van de Wiele N."/>
            <person name="van Rossen-Uffink D."/>
            <person name="Oliveira J.V."/>
            <person name="Vesth T.C."/>
            <person name="Visser J."/>
            <person name="Yu J.-H."/>
            <person name="Zhou M."/>
            <person name="Andersen M.R."/>
            <person name="Archer D.B."/>
            <person name="Baker S.E."/>
            <person name="Benoit I."/>
            <person name="Brakhage A.A."/>
            <person name="Braus G.H."/>
            <person name="Fischer R."/>
            <person name="Frisvad J.C."/>
            <person name="Goldman G.H."/>
            <person name="Houbraken J."/>
            <person name="Oakley B."/>
            <person name="Pocsi I."/>
            <person name="Scazzocchio C."/>
            <person name="Seiboth B."/>
            <person name="vanKuyk P.A."/>
            <person name="Wortman J."/>
            <person name="Dyer P.S."/>
            <person name="Grigoriev I.V."/>
        </authorList>
    </citation>
    <scope>NUCLEOTIDE SEQUENCE [LARGE SCALE GENOMIC DNA]</scope>
    <source>
        <strain evidence="12">CBS 101740 / IMI 381727 / IBT 21946</strain>
    </source>
</reference>
<gene>
    <name evidence="11" type="ORF">ASPBRDRAFT_32541</name>
</gene>
<keyword evidence="10" id="KW-1133">Transmembrane helix</keyword>
<dbReference type="InterPro" id="IPR036396">
    <property type="entry name" value="Cyt_P450_sf"/>
</dbReference>
<dbReference type="InterPro" id="IPR001128">
    <property type="entry name" value="Cyt_P450"/>
</dbReference>
<protein>
    <recommendedName>
        <fullName evidence="13">Cytochrome P450 monooxygenase</fullName>
    </recommendedName>
</protein>
<dbReference type="SUPFAM" id="SSF48264">
    <property type="entry name" value="Cytochrome P450"/>
    <property type="match status" value="1"/>
</dbReference>
<dbReference type="PRINTS" id="PR00463">
    <property type="entry name" value="EP450I"/>
</dbReference>
<feature type="binding site" description="axial binding residue" evidence="8">
    <location>
        <position position="441"/>
    </location>
    <ligand>
        <name>heme</name>
        <dbReference type="ChEBI" id="CHEBI:30413"/>
    </ligand>
    <ligandPart>
        <name>Fe</name>
        <dbReference type="ChEBI" id="CHEBI:18248"/>
    </ligandPart>
</feature>
<dbReference type="VEuPathDB" id="FungiDB:ASPBRDRAFT_32541"/>
<evidence type="ECO:0000256" key="1">
    <source>
        <dbReference type="ARBA" id="ARBA00001971"/>
    </source>
</evidence>
<evidence type="ECO:0000256" key="6">
    <source>
        <dbReference type="ARBA" id="ARBA00023004"/>
    </source>
</evidence>
<organism evidence="11 12">
    <name type="scientific">Aspergillus brasiliensis (strain CBS 101740 / IMI 381727 / IBT 21946)</name>
    <dbReference type="NCBI Taxonomy" id="767769"/>
    <lineage>
        <taxon>Eukaryota</taxon>
        <taxon>Fungi</taxon>
        <taxon>Dikarya</taxon>
        <taxon>Ascomycota</taxon>
        <taxon>Pezizomycotina</taxon>
        <taxon>Eurotiomycetes</taxon>
        <taxon>Eurotiomycetidae</taxon>
        <taxon>Eurotiales</taxon>
        <taxon>Aspergillaceae</taxon>
        <taxon>Aspergillus</taxon>
        <taxon>Aspergillus subgen. Circumdati</taxon>
    </lineage>
</organism>
<dbReference type="CDD" id="cd11058">
    <property type="entry name" value="CYP60B-like"/>
    <property type="match status" value="1"/>
</dbReference>
<dbReference type="Gene3D" id="1.10.630.10">
    <property type="entry name" value="Cytochrome P450"/>
    <property type="match status" value="1"/>
</dbReference>
<dbReference type="RefSeq" id="XP_067476974.1">
    <property type="nucleotide sequence ID" value="XM_067623031.1"/>
</dbReference>